<accession>A0A166VFC1</accession>
<organism evidence="2 3">
    <name type="scientific">Athelia psychrophila</name>
    <dbReference type="NCBI Taxonomy" id="1759441"/>
    <lineage>
        <taxon>Eukaryota</taxon>
        <taxon>Fungi</taxon>
        <taxon>Dikarya</taxon>
        <taxon>Basidiomycota</taxon>
        <taxon>Agaricomycotina</taxon>
        <taxon>Agaricomycetes</taxon>
        <taxon>Agaricomycetidae</taxon>
        <taxon>Atheliales</taxon>
        <taxon>Atheliaceae</taxon>
        <taxon>Athelia</taxon>
    </lineage>
</organism>
<protein>
    <submittedName>
        <fullName evidence="2">Uncharacterized protein</fullName>
    </submittedName>
</protein>
<evidence type="ECO:0000256" key="1">
    <source>
        <dbReference type="SAM" id="MobiDB-lite"/>
    </source>
</evidence>
<name>A0A166VFC1_9AGAM</name>
<dbReference type="Proteomes" id="UP000076532">
    <property type="component" value="Unassembled WGS sequence"/>
</dbReference>
<feature type="compositionally biased region" description="Basic and acidic residues" evidence="1">
    <location>
        <begin position="1"/>
        <end position="19"/>
    </location>
</feature>
<reference evidence="2 3" key="1">
    <citation type="journal article" date="2016" name="Mol. Biol. Evol.">
        <title>Comparative Genomics of Early-Diverging Mushroom-Forming Fungi Provides Insights into the Origins of Lignocellulose Decay Capabilities.</title>
        <authorList>
            <person name="Nagy L.G."/>
            <person name="Riley R."/>
            <person name="Tritt A."/>
            <person name="Adam C."/>
            <person name="Daum C."/>
            <person name="Floudas D."/>
            <person name="Sun H."/>
            <person name="Yadav J.S."/>
            <person name="Pangilinan J."/>
            <person name="Larsson K.H."/>
            <person name="Matsuura K."/>
            <person name="Barry K."/>
            <person name="Labutti K."/>
            <person name="Kuo R."/>
            <person name="Ohm R.A."/>
            <person name="Bhattacharya S.S."/>
            <person name="Shirouzu T."/>
            <person name="Yoshinaga Y."/>
            <person name="Martin F.M."/>
            <person name="Grigoriev I.V."/>
            <person name="Hibbett D.S."/>
        </authorList>
    </citation>
    <scope>NUCLEOTIDE SEQUENCE [LARGE SCALE GENOMIC DNA]</scope>
    <source>
        <strain evidence="2 3">CBS 109695</strain>
    </source>
</reference>
<gene>
    <name evidence="2" type="ORF">FIBSPDRAFT_882499</name>
</gene>
<keyword evidence="3" id="KW-1185">Reference proteome</keyword>
<evidence type="ECO:0000313" key="2">
    <source>
        <dbReference type="EMBL" id="KZP32666.1"/>
    </source>
</evidence>
<evidence type="ECO:0000313" key="3">
    <source>
        <dbReference type="Proteomes" id="UP000076532"/>
    </source>
</evidence>
<proteinExistence type="predicted"/>
<sequence>MTRERVDNDRIGTESDLANKEPTPGCCEATTPQSCSSLLKSLTGWMSVGRWWWGVDNQLEKQQEFGKEVLGANLKWVAWWRVTRKVVLMFLPPPPLPPPPQRPPYFELVMVQNRALKHVQTVASISIFLFDLGGLKFQPQFALQITKLLIFKGAVPRLAAVLEDLVAARRKIIVQLEDLDRQAGEVQLESMRPQH</sequence>
<dbReference type="AlphaFoldDB" id="A0A166VFC1"/>
<feature type="region of interest" description="Disordered" evidence="1">
    <location>
        <begin position="1"/>
        <end position="25"/>
    </location>
</feature>
<dbReference type="EMBL" id="KV417485">
    <property type="protein sequence ID" value="KZP32666.1"/>
    <property type="molecule type" value="Genomic_DNA"/>
</dbReference>